<evidence type="ECO:0000256" key="1">
    <source>
        <dbReference type="PROSITE-ProRule" id="PRU00175"/>
    </source>
</evidence>
<dbReference type="InterPro" id="IPR045194">
    <property type="entry name" value="MGRN1/RNF157-like"/>
</dbReference>
<evidence type="ECO:0000259" key="3">
    <source>
        <dbReference type="PROSITE" id="PS50089"/>
    </source>
</evidence>
<feature type="domain" description="RING-type" evidence="3">
    <location>
        <begin position="701"/>
        <end position="736"/>
    </location>
</feature>
<dbReference type="Pfam" id="PF13920">
    <property type="entry name" value="zf-C3HC4_3"/>
    <property type="match status" value="1"/>
</dbReference>
<comment type="caution">
    <text evidence="4">The sequence shown here is derived from an EMBL/GenBank/DDBJ whole genome shotgun (WGS) entry which is preliminary data.</text>
</comment>
<evidence type="ECO:0000256" key="2">
    <source>
        <dbReference type="SAM" id="MobiDB-lite"/>
    </source>
</evidence>
<dbReference type="AlphaFoldDB" id="A0A8J5WZS5"/>
<dbReference type="GO" id="GO:0016567">
    <property type="term" value="P:protein ubiquitination"/>
    <property type="evidence" value="ECO:0007669"/>
    <property type="project" value="TreeGrafter"/>
</dbReference>
<dbReference type="PANTHER" id="PTHR22996">
    <property type="entry name" value="MAHOGUNIN"/>
    <property type="match status" value="1"/>
</dbReference>
<sequence length="751" mass="73606">MDEASWDGAISTGSMNLTTLVLYTAFAIWLTRVIRRVLLLGECLAAVAEQRVARATAVAFNPALPIFDIMSRSTISRFLRVATPGDEPVAMASFLDPISALAVALDLPSPPRAVGAARDASGAPASALADGMSIDAGSDGEHAPHLALRVSFCSPARCSARVFARVRRSALLAVEQDSAAGDGDAAAAAAARAPAEPRADARIDALGHVAAVPAEPRTPPRSSPPAAWLKRLLRLVRTASGSVALDSRRGPASDGARGERRDLEAVGARLGEDGGAHDGWRDVGAGCVAQDAMLLSASDYAFCSHEVHVPAHEPGRVHELIFEIPRDLALPANASAPALRALADGDGGTRAAGGEAGVRGVAGAAGLFALPNEVAARGGGGGGGGGAADGAGGVADGRGEIPLLLVFRFPPLARGEATGAFGGVAHGCRPPRRDAQCGGAAGGGAAGGGAAGGGAARGGAAGGGAAGGGEGARFSRASRAEVRGTARQRNAAGQGASSALVLGSNGGSDDALADFAPASSSERDVPLVAASLFALALVPADNPPSIANPPAGDVGAAPGASAVHVGGAADAPSAPQRARVTRALAPTVAERFVLTACGLHVSQPIFGLASAGVTHAPSARSASGALGASGDGVGVGAEAGTATPAGAGEEQGSGAARAKATGTAGDEVIEVGAGAGAEPGCGGGGAAVAEGTGGHEGVGECVICLSEPKSVLLLPCRHLCCCHDCFTQVDKCPVCRTEFDSFVSVHIGGRQ</sequence>
<dbReference type="CDD" id="cd16787">
    <property type="entry name" value="mRING-HC-C3HC5_CGRF1"/>
    <property type="match status" value="1"/>
</dbReference>
<dbReference type="SUPFAM" id="SSF57850">
    <property type="entry name" value="RING/U-box"/>
    <property type="match status" value="1"/>
</dbReference>
<gene>
    <name evidence="4" type="ORF">KFE25_004118</name>
</gene>
<protein>
    <recommendedName>
        <fullName evidence="3">RING-type domain-containing protein</fullName>
    </recommendedName>
</protein>
<dbReference type="GO" id="GO:0008270">
    <property type="term" value="F:zinc ion binding"/>
    <property type="evidence" value="ECO:0007669"/>
    <property type="project" value="UniProtKB-KW"/>
</dbReference>
<dbReference type="EMBL" id="JAGTXO010000080">
    <property type="protein sequence ID" value="KAG8457151.1"/>
    <property type="molecule type" value="Genomic_DNA"/>
</dbReference>
<accession>A0A8J5WZS5</accession>
<dbReference type="PANTHER" id="PTHR22996:SF0">
    <property type="entry name" value="RE60872P-RELATED"/>
    <property type="match status" value="1"/>
</dbReference>
<evidence type="ECO:0000313" key="5">
    <source>
        <dbReference type="Proteomes" id="UP000751190"/>
    </source>
</evidence>
<feature type="compositionally biased region" description="Gly residues" evidence="2">
    <location>
        <begin position="448"/>
        <end position="471"/>
    </location>
</feature>
<keyword evidence="1" id="KW-0862">Zinc</keyword>
<feature type="region of interest" description="Disordered" evidence="2">
    <location>
        <begin position="448"/>
        <end position="500"/>
    </location>
</feature>
<dbReference type="InterPro" id="IPR013083">
    <property type="entry name" value="Znf_RING/FYVE/PHD"/>
</dbReference>
<organism evidence="4 5">
    <name type="scientific">Diacronema lutheri</name>
    <name type="common">Unicellular marine alga</name>
    <name type="synonym">Monochrysis lutheri</name>
    <dbReference type="NCBI Taxonomy" id="2081491"/>
    <lineage>
        <taxon>Eukaryota</taxon>
        <taxon>Haptista</taxon>
        <taxon>Haptophyta</taxon>
        <taxon>Pavlovophyceae</taxon>
        <taxon>Pavlovales</taxon>
        <taxon>Pavlovaceae</taxon>
        <taxon>Diacronema</taxon>
    </lineage>
</organism>
<proteinExistence type="predicted"/>
<keyword evidence="5" id="KW-1185">Reference proteome</keyword>
<dbReference type="GO" id="GO:0061630">
    <property type="term" value="F:ubiquitin protein ligase activity"/>
    <property type="evidence" value="ECO:0007669"/>
    <property type="project" value="UniProtKB-EC"/>
</dbReference>
<keyword evidence="1" id="KW-0863">Zinc-finger</keyword>
<dbReference type="InterPro" id="IPR001841">
    <property type="entry name" value="Znf_RING"/>
</dbReference>
<dbReference type="PROSITE" id="PS50089">
    <property type="entry name" value="ZF_RING_2"/>
    <property type="match status" value="1"/>
</dbReference>
<keyword evidence="1" id="KW-0479">Metal-binding</keyword>
<evidence type="ECO:0000313" key="4">
    <source>
        <dbReference type="EMBL" id="KAG8457151.1"/>
    </source>
</evidence>
<dbReference type="Gene3D" id="3.30.40.10">
    <property type="entry name" value="Zinc/RING finger domain, C3HC4 (zinc finger)"/>
    <property type="match status" value="1"/>
</dbReference>
<reference evidence="4" key="1">
    <citation type="submission" date="2021-05" db="EMBL/GenBank/DDBJ databases">
        <title>The genome of the haptophyte Pavlova lutheri (Diacronema luteri, Pavlovales) - a model for lipid biosynthesis in eukaryotic algae.</title>
        <authorList>
            <person name="Hulatt C.J."/>
            <person name="Posewitz M.C."/>
        </authorList>
    </citation>
    <scope>NUCLEOTIDE SEQUENCE</scope>
    <source>
        <strain evidence="4">NIVA-4/92</strain>
    </source>
</reference>
<dbReference type="Proteomes" id="UP000751190">
    <property type="component" value="Unassembled WGS sequence"/>
</dbReference>
<name>A0A8J5WZS5_DIALT</name>